<dbReference type="PROSITE" id="PS51352">
    <property type="entry name" value="THIOREDOXIN_2"/>
    <property type="match status" value="1"/>
</dbReference>
<dbReference type="Gene3D" id="3.40.30.10">
    <property type="entry name" value="Glutaredoxin"/>
    <property type="match status" value="1"/>
</dbReference>
<evidence type="ECO:0000256" key="1">
    <source>
        <dbReference type="ARBA" id="ARBA00023157"/>
    </source>
</evidence>
<dbReference type="InterPro" id="IPR036249">
    <property type="entry name" value="Thioredoxin-like_sf"/>
</dbReference>
<dbReference type="InterPro" id="IPR013766">
    <property type="entry name" value="Thioredoxin_domain"/>
</dbReference>
<comment type="caution">
    <text evidence="3">The sequence shown here is derived from an EMBL/GenBank/DDBJ whole genome shotgun (WGS) entry which is preliminary data.</text>
</comment>
<evidence type="ECO:0000313" key="4">
    <source>
        <dbReference type="Proteomes" id="UP000051063"/>
    </source>
</evidence>
<dbReference type="Proteomes" id="UP000051063">
    <property type="component" value="Unassembled WGS sequence"/>
</dbReference>
<accession>A0ABR5N2A6</accession>
<feature type="domain" description="Thioredoxin" evidence="2">
    <location>
        <begin position="38"/>
        <end position="178"/>
    </location>
</feature>
<organism evidence="3 4">
    <name type="scientific">Brevibacillus choshinensis</name>
    <dbReference type="NCBI Taxonomy" id="54911"/>
    <lineage>
        <taxon>Bacteria</taxon>
        <taxon>Bacillati</taxon>
        <taxon>Bacillota</taxon>
        <taxon>Bacilli</taxon>
        <taxon>Bacillales</taxon>
        <taxon>Paenibacillaceae</taxon>
        <taxon>Brevibacillus</taxon>
    </lineage>
</organism>
<gene>
    <name evidence="3" type="ORF">AN963_24955</name>
</gene>
<sequence length="178" mass="19546">MKSNNLFAIVALLAMLGWGLYAQGTTSLEQPVSQAVGIQKGNLAPDFELLTPEGKSIKLSDLRGQKVIVNLWATWCPPCRAEIPDMQAFYEENKDKGVVILGVNLTSTENSVENVAAFIKGYGMTFPVVLDVDKQVAVQYQAISIPTSYMIDSNGVIREKFIGPMDQEKLENIISSME</sequence>
<dbReference type="InterPro" id="IPR050553">
    <property type="entry name" value="Thioredoxin_ResA/DsbE_sf"/>
</dbReference>
<dbReference type="RefSeq" id="WP_055747213.1">
    <property type="nucleotide sequence ID" value="NZ_LJJB01000013.1"/>
</dbReference>
<dbReference type="Pfam" id="PF00578">
    <property type="entry name" value="AhpC-TSA"/>
    <property type="match status" value="1"/>
</dbReference>
<evidence type="ECO:0000259" key="2">
    <source>
        <dbReference type="PROSITE" id="PS51352"/>
    </source>
</evidence>
<dbReference type="InterPro" id="IPR000866">
    <property type="entry name" value="AhpC/TSA"/>
</dbReference>
<dbReference type="EMBL" id="LJJB01000013">
    <property type="protein sequence ID" value="KQL44624.1"/>
    <property type="molecule type" value="Genomic_DNA"/>
</dbReference>
<dbReference type="SUPFAM" id="SSF52833">
    <property type="entry name" value="Thioredoxin-like"/>
    <property type="match status" value="1"/>
</dbReference>
<reference evidence="3 4" key="1">
    <citation type="submission" date="2015-09" db="EMBL/GenBank/DDBJ databases">
        <title>Genome sequencing project for genomic taxonomy and phylogenomics of Bacillus-like bacteria.</title>
        <authorList>
            <person name="Liu B."/>
            <person name="Wang J."/>
            <person name="Zhu Y."/>
            <person name="Liu G."/>
            <person name="Chen Q."/>
            <person name="Chen Z."/>
            <person name="Lan J."/>
            <person name="Che J."/>
            <person name="Ge C."/>
            <person name="Shi H."/>
            <person name="Pan Z."/>
            <person name="Liu X."/>
        </authorList>
    </citation>
    <scope>NUCLEOTIDE SEQUENCE [LARGE SCALE GENOMIC DNA]</scope>
    <source>
        <strain evidence="3 4">DSM 8552</strain>
    </source>
</reference>
<dbReference type="PANTHER" id="PTHR42852:SF1">
    <property type="entry name" value="THIOREDOXIN-LIKE PROTEIN YNEN"/>
    <property type="match status" value="1"/>
</dbReference>
<protein>
    <submittedName>
        <fullName evidence="3">Cytochrome C biogenesis protein</fullName>
    </submittedName>
</protein>
<dbReference type="InterPro" id="IPR017937">
    <property type="entry name" value="Thioredoxin_CS"/>
</dbReference>
<dbReference type="CDD" id="cd02966">
    <property type="entry name" value="TlpA_like_family"/>
    <property type="match status" value="1"/>
</dbReference>
<keyword evidence="1" id="KW-1015">Disulfide bond</keyword>
<dbReference type="PANTHER" id="PTHR42852">
    <property type="entry name" value="THIOL:DISULFIDE INTERCHANGE PROTEIN DSBE"/>
    <property type="match status" value="1"/>
</dbReference>
<proteinExistence type="predicted"/>
<name>A0ABR5N2A6_BRECH</name>
<evidence type="ECO:0000313" key="3">
    <source>
        <dbReference type="EMBL" id="KQL44624.1"/>
    </source>
</evidence>
<dbReference type="PROSITE" id="PS00194">
    <property type="entry name" value="THIOREDOXIN_1"/>
    <property type="match status" value="1"/>
</dbReference>
<keyword evidence="4" id="KW-1185">Reference proteome</keyword>